<accession>A0A255IG03</accession>
<name>A0A255IG03_9FIRM</name>
<organism evidence="1 4">
    <name type="scientific">Lachnotalea glycerini</name>
    <dbReference type="NCBI Taxonomy" id="1763509"/>
    <lineage>
        <taxon>Bacteria</taxon>
        <taxon>Bacillati</taxon>
        <taxon>Bacillota</taxon>
        <taxon>Clostridia</taxon>
        <taxon>Lachnospirales</taxon>
        <taxon>Lachnospiraceae</taxon>
        <taxon>Lachnotalea</taxon>
    </lineage>
</organism>
<evidence type="ECO:0000313" key="3">
    <source>
        <dbReference type="Proteomes" id="UP000216411"/>
    </source>
</evidence>
<dbReference type="EMBL" id="QICS01000001">
    <property type="protein sequence ID" value="PXV96234.1"/>
    <property type="molecule type" value="Genomic_DNA"/>
</dbReference>
<dbReference type="AlphaFoldDB" id="A0A255IG03"/>
<dbReference type="OrthoDB" id="2627934at2"/>
<comment type="caution">
    <text evidence="1">The sequence shown here is derived from an EMBL/GenBank/DDBJ whole genome shotgun (WGS) entry which is preliminary data.</text>
</comment>
<dbReference type="RefSeq" id="WP_094377687.1">
    <property type="nucleotide sequence ID" value="NZ_NOKA02000022.1"/>
</dbReference>
<reference evidence="2 3" key="1">
    <citation type="journal article" date="2017" name="Genome Announc.">
        <title>Draft Genome Sequence of a Sporulating and Motile Strain of Lachnotalea glycerini Isolated from Water in Quebec City, Canada.</title>
        <authorList>
            <person name="Maheux A.F."/>
            <person name="Boudreau D.K."/>
            <person name="Berube E."/>
            <person name="Boissinot M."/>
            <person name="Raymond F."/>
            <person name="Brodeur S."/>
            <person name="Corbeil J."/>
            <person name="Isabel S."/>
            <person name="Omar R.F."/>
            <person name="Bergeron M.G."/>
        </authorList>
    </citation>
    <scope>NUCLEOTIDE SEQUENCE [LARGE SCALE GENOMIC DNA]</scope>
    <source>
        <strain evidence="2 3">CCRI-19302</strain>
    </source>
</reference>
<dbReference type="Proteomes" id="UP000216411">
    <property type="component" value="Unassembled WGS sequence"/>
</dbReference>
<evidence type="ECO:0000313" key="2">
    <source>
        <dbReference type="EMBL" id="RDY31077.1"/>
    </source>
</evidence>
<reference evidence="1 4" key="2">
    <citation type="submission" date="2018-05" db="EMBL/GenBank/DDBJ databases">
        <title>Genomic Encyclopedia of Type Strains, Phase IV (KMG-IV): sequencing the most valuable type-strain genomes for metagenomic binning, comparative biology and taxonomic classification.</title>
        <authorList>
            <person name="Goeker M."/>
        </authorList>
    </citation>
    <scope>NUCLEOTIDE SEQUENCE [LARGE SCALE GENOMIC DNA]</scope>
    <source>
        <strain evidence="1 4">DSM 28816</strain>
    </source>
</reference>
<sequence>MADIRIEYRADPARCPICGADYRQVIPELVKCVKCGFEEKSVFGIIKEYIDKNGVTTMSDVAKGCKLPIRKVDYYLRSGQLEIPENSEIFIKCRRCGIDIRYGKYCRECALILLKDITNSFEIKESEIGEVPRKMEGKMRFINKE</sequence>
<protein>
    <recommendedName>
        <fullName evidence="5">Flagellar operon protein (TIGR03826 family)</fullName>
    </recommendedName>
</protein>
<evidence type="ECO:0000313" key="1">
    <source>
        <dbReference type="EMBL" id="PXV96234.1"/>
    </source>
</evidence>
<keyword evidence="3" id="KW-1185">Reference proteome</keyword>
<reference evidence="2" key="3">
    <citation type="submission" date="2018-07" db="EMBL/GenBank/DDBJ databases">
        <authorList>
            <person name="Quirk P.G."/>
            <person name="Krulwich T.A."/>
        </authorList>
    </citation>
    <scope>NUCLEOTIDE SEQUENCE</scope>
    <source>
        <strain evidence="2">CCRI-19302</strain>
    </source>
</reference>
<proteinExistence type="predicted"/>
<gene>
    <name evidence="1" type="ORF">C8E03_101869</name>
    <name evidence="2" type="ORF">CG710_011375</name>
</gene>
<evidence type="ECO:0008006" key="5">
    <source>
        <dbReference type="Google" id="ProtNLM"/>
    </source>
</evidence>
<dbReference type="EMBL" id="NOKA02000022">
    <property type="protein sequence ID" value="RDY31077.1"/>
    <property type="molecule type" value="Genomic_DNA"/>
</dbReference>
<dbReference type="Proteomes" id="UP000247523">
    <property type="component" value="Unassembled WGS sequence"/>
</dbReference>
<evidence type="ECO:0000313" key="4">
    <source>
        <dbReference type="Proteomes" id="UP000247523"/>
    </source>
</evidence>